<dbReference type="EMBL" id="NCKW01016854">
    <property type="protein sequence ID" value="POM60561.1"/>
    <property type="molecule type" value="Genomic_DNA"/>
</dbReference>
<dbReference type="OrthoDB" id="107681at2759"/>
<organism evidence="1 2">
    <name type="scientific">Phytophthora palmivora</name>
    <dbReference type="NCBI Taxonomy" id="4796"/>
    <lineage>
        <taxon>Eukaryota</taxon>
        <taxon>Sar</taxon>
        <taxon>Stramenopiles</taxon>
        <taxon>Oomycota</taxon>
        <taxon>Peronosporomycetes</taxon>
        <taxon>Peronosporales</taxon>
        <taxon>Peronosporaceae</taxon>
        <taxon>Phytophthora</taxon>
    </lineage>
</organism>
<evidence type="ECO:0000313" key="1">
    <source>
        <dbReference type="EMBL" id="POM60561.1"/>
    </source>
</evidence>
<protein>
    <submittedName>
        <fullName evidence="1">Polyprotein</fullName>
    </submittedName>
</protein>
<evidence type="ECO:0000313" key="2">
    <source>
        <dbReference type="Proteomes" id="UP000237271"/>
    </source>
</evidence>
<proteinExistence type="predicted"/>
<reference evidence="1 2" key="1">
    <citation type="journal article" date="2017" name="Genome Biol. Evol.">
        <title>Phytophthora megakarya and P. palmivora, closely related causal agents of cacao black pod rot, underwent increases in genome sizes and gene numbers by different mechanisms.</title>
        <authorList>
            <person name="Ali S.S."/>
            <person name="Shao J."/>
            <person name="Lary D.J."/>
            <person name="Kronmiller B."/>
            <person name="Shen D."/>
            <person name="Strem M.D."/>
            <person name="Amoako-Attah I."/>
            <person name="Akrofi A.Y."/>
            <person name="Begoude B.A."/>
            <person name="Ten Hoopen G.M."/>
            <person name="Coulibaly K."/>
            <person name="Kebe B.I."/>
            <person name="Melnick R.L."/>
            <person name="Guiltinan M.J."/>
            <person name="Tyler B.M."/>
            <person name="Meinhardt L.W."/>
            <person name="Bailey B.A."/>
        </authorList>
    </citation>
    <scope>NUCLEOTIDE SEQUENCE [LARGE SCALE GENOMIC DNA]</scope>
    <source>
        <strain evidence="2">sbr112.9</strain>
    </source>
</reference>
<keyword evidence="2" id="KW-1185">Reference proteome</keyword>
<dbReference type="AlphaFoldDB" id="A0A2P4X4T9"/>
<dbReference type="Proteomes" id="UP000237271">
    <property type="component" value="Unassembled WGS sequence"/>
</dbReference>
<sequence>MNDASRASGISLERASFPHLSTCEALPRRAAVSGEGVIKTLLTVGTEEQHRLTAQELMVHELADLRLRVSTPTSTKKKTDIFCEVDIAIESRQITTELARTRFLLSKLGGKAKEWTLGKLVADASCFPTMESMKADLRLAFEPPQDESIQKSASCRSSRDSCPCSNLSSMRVTSSLV</sequence>
<comment type="caution">
    <text evidence="1">The sequence shown here is derived from an EMBL/GenBank/DDBJ whole genome shotgun (WGS) entry which is preliminary data.</text>
</comment>
<gene>
    <name evidence="1" type="ORF">PHPALM_30573</name>
</gene>
<accession>A0A2P4X4T9</accession>
<name>A0A2P4X4T9_9STRA</name>